<dbReference type="EMBL" id="PEBD01000005">
    <property type="protein sequence ID" value="PHV67557.1"/>
    <property type="molecule type" value="Genomic_DNA"/>
</dbReference>
<evidence type="ECO:0000313" key="2">
    <source>
        <dbReference type="EMBL" id="PHV67557.1"/>
    </source>
</evidence>
<name>A0A2G3PNZ1_WILMA</name>
<reference evidence="2 3" key="1">
    <citation type="submission" date="2017-10" db="EMBL/GenBank/DDBJ databases">
        <title>The draft genome sequence of Williamsia sp. BULT 1.1 isolated from the semi-arid grassland soils from South Africa.</title>
        <authorList>
            <person name="Kabwe M.H."/>
            <person name="Govender N."/>
            <person name="Mutseka Lunga P."/>
            <person name="Vikram S."/>
            <person name="Makhalanyane T.P."/>
        </authorList>
    </citation>
    <scope>NUCLEOTIDE SEQUENCE [LARGE SCALE GENOMIC DNA]</scope>
    <source>
        <strain evidence="2 3">BULT 1.1</strain>
    </source>
</reference>
<evidence type="ECO:0000259" key="1">
    <source>
        <dbReference type="Pfam" id="PF16571"/>
    </source>
</evidence>
<proteinExistence type="predicted"/>
<feature type="domain" description="Elongation factor G-binding protein C-terminal treble-clef zinc-finger" evidence="1">
    <location>
        <begin position="8"/>
        <end position="159"/>
    </location>
</feature>
<gene>
    <name evidence="2" type="ORF">CSW57_07690</name>
</gene>
<dbReference type="RefSeq" id="WP_099382246.1">
    <property type="nucleotide sequence ID" value="NZ_PEBD01000005.1"/>
</dbReference>
<comment type="caution">
    <text evidence="2">The sequence shown here is derived from an EMBL/GenBank/DDBJ whole genome shotgun (WGS) entry which is preliminary data.</text>
</comment>
<dbReference type="Pfam" id="PF16571">
    <property type="entry name" value="FBP_C"/>
    <property type="match status" value="1"/>
</dbReference>
<protein>
    <recommendedName>
        <fullName evidence="1">Elongation factor G-binding protein C-terminal treble-clef zinc-finger domain-containing protein</fullName>
    </recommendedName>
</protein>
<dbReference type="Proteomes" id="UP000225108">
    <property type="component" value="Unassembled WGS sequence"/>
</dbReference>
<dbReference type="AlphaFoldDB" id="A0A2G3PNZ1"/>
<organism evidence="2 3">
    <name type="scientific">Williamsia marianensis</name>
    <dbReference type="NCBI Taxonomy" id="85044"/>
    <lineage>
        <taxon>Bacteria</taxon>
        <taxon>Bacillati</taxon>
        <taxon>Actinomycetota</taxon>
        <taxon>Actinomycetes</taxon>
        <taxon>Mycobacteriales</taxon>
        <taxon>Nocardiaceae</taxon>
        <taxon>Williamsia</taxon>
    </lineage>
</organism>
<sequence>MKTLTQQQIIDSFRGATRSEIKRVTFPADFNDTDFDALDFYGWRDRKIQRRGYICVPHQGDVITLLLTQAEAVPKRRAMCTWCRDVNLTSAAVMFSTRRMGSAGRRGDTLGVLACEDFSCSRNIRRLPPAFHRQTDLDALRAEAVTGLRVRVDAFVANVLSSAEA</sequence>
<accession>A0A2G3PNZ1</accession>
<dbReference type="InterPro" id="IPR032330">
    <property type="entry name" value="EF-G-binding_C"/>
</dbReference>
<evidence type="ECO:0000313" key="3">
    <source>
        <dbReference type="Proteomes" id="UP000225108"/>
    </source>
</evidence>